<accession>A0ACA9Y978</accession>
<dbReference type="Proteomes" id="UP001152531">
    <property type="component" value="Unassembled WGS sequence"/>
</dbReference>
<comment type="caution">
    <text evidence="1">The sequence shown here is derived from an EMBL/GenBank/DDBJ whole genome shotgun (WGS) entry which is preliminary data.</text>
</comment>
<evidence type="ECO:0000313" key="2">
    <source>
        <dbReference type="Proteomes" id="UP001152531"/>
    </source>
</evidence>
<dbReference type="EMBL" id="CALSDN010000005">
    <property type="protein sequence ID" value="CAH6721000.1"/>
    <property type="molecule type" value="Genomic_DNA"/>
</dbReference>
<reference evidence="1" key="1">
    <citation type="submission" date="2022-06" db="EMBL/GenBank/DDBJ databases">
        <authorList>
            <person name="Legras J.-L."/>
            <person name="Devillers H."/>
            <person name="Grondin C."/>
        </authorList>
    </citation>
    <scope>NUCLEOTIDE SEQUENCE</scope>
    <source>
        <strain evidence="1">CLIB 1444</strain>
    </source>
</reference>
<gene>
    <name evidence="1" type="ORF">CLIB1444_05S01376</name>
</gene>
<name>A0ACA9Y978_9ASCO</name>
<evidence type="ECO:0000313" key="1">
    <source>
        <dbReference type="EMBL" id="CAH6721000.1"/>
    </source>
</evidence>
<proteinExistence type="predicted"/>
<sequence>MRPVDEEIEQYNDQLDVIGLPIMTRSQLSVFNGRTNEKIYVGIKGLIYDVSANAKSYGPEKSYNALAGKESTRLLALNKLKDDGINNTWYIDDLSEKQLASLDKWIEFFHKRYRIIGVIGDRED</sequence>
<keyword evidence="2" id="KW-1185">Reference proteome</keyword>
<protein>
    <submittedName>
        <fullName evidence="1">Uncharacterized protein</fullName>
    </submittedName>
</protein>
<organism evidence="1 2">
    <name type="scientific">[Candida] jaroonii</name>
    <dbReference type="NCBI Taxonomy" id="467808"/>
    <lineage>
        <taxon>Eukaryota</taxon>
        <taxon>Fungi</taxon>
        <taxon>Dikarya</taxon>
        <taxon>Ascomycota</taxon>
        <taxon>Saccharomycotina</taxon>
        <taxon>Pichiomycetes</taxon>
        <taxon>Debaryomycetaceae</taxon>
        <taxon>Yamadazyma</taxon>
    </lineage>
</organism>